<dbReference type="InterPro" id="IPR012337">
    <property type="entry name" value="RNaseH-like_sf"/>
</dbReference>
<dbReference type="Pfam" id="PF13456">
    <property type="entry name" value="RVT_3"/>
    <property type="match status" value="1"/>
</dbReference>
<dbReference type="CDD" id="cd01650">
    <property type="entry name" value="RT_nLTR_like"/>
    <property type="match status" value="1"/>
</dbReference>
<sequence length="630" mass="70343">MESKLQLNDIFSSLPISNENLSEASNLQSQLDSLLYKQEIFWKQRSKVHWLRAGDKNTKFFHHKASSRKRTNFIRKLTLDDGSTISNQAAIEAEICRYFSTLFHSHGSSRDATNLLLSAVNSRLAAHQFTLLDAPLTAEEVKLALFQLSGDKAPGSDGLNAYFYQKNWNTLGEDLCTAVLDILNNNTNMASINKTLIVLIPKKSNASSLKDFRPISLCTTLYKIVAKAIANRIKPIMEDIISPTQSVFLSVRLIFDNIFIAQEMIHAINHRKSGKIGACCCSLHSEQLGSFNGISIARSAPAISHLLFADDTLLFAKATQSSCNALQAALQLYNQTTSQRVNFGKEVLLKAVIQAIPSYVMSCYKLPTSICQKIEKLMAQFWWGSFGKNSKTHWKSWDLLKIGLIWKVGNGHSIRTLQDSWVPNLRILRNKKLFRNIHSDAAELVQWASSYLLQYRDAQARKIDAEPTCHLRTSSVVNQAKEESYQLYTDATINDKNSKIGLGAVVKDWNGQVIATVSVPLSAKVTPTMAEAMALRSGLSWCCSVRIPLSTIFTDSKQLANKIHSHKKELSALADVIVDIKNSLSHFPDASVCYTPRDNNTHAHHMAKEALGLDEELVWKDTCPNLNIVT</sequence>
<dbReference type="InterPro" id="IPR052343">
    <property type="entry name" value="Retrotransposon-Effector_Assoc"/>
</dbReference>
<name>A0A803P3N7_CANSA</name>
<dbReference type="AlphaFoldDB" id="A0A803P3N7"/>
<dbReference type="Gramene" id="evm.model.03.1026">
    <property type="protein sequence ID" value="cds.evm.model.03.1026"/>
    <property type="gene ID" value="evm.TU.03.1026"/>
</dbReference>
<proteinExistence type="predicted"/>
<feature type="domain" description="RNase H type-1" evidence="1">
    <location>
        <begin position="489"/>
        <end position="610"/>
    </location>
</feature>
<dbReference type="CDD" id="cd06222">
    <property type="entry name" value="RNase_H_like"/>
    <property type="match status" value="1"/>
</dbReference>
<dbReference type="EnsemblPlants" id="evm.model.03.1026">
    <property type="protein sequence ID" value="cds.evm.model.03.1026"/>
    <property type="gene ID" value="evm.TU.03.1026"/>
</dbReference>
<keyword evidence="3" id="KW-1185">Reference proteome</keyword>
<reference evidence="2" key="2">
    <citation type="submission" date="2021-03" db="UniProtKB">
        <authorList>
            <consortium name="EnsemblPlants"/>
        </authorList>
    </citation>
    <scope>IDENTIFICATION</scope>
</reference>
<evidence type="ECO:0000259" key="1">
    <source>
        <dbReference type="Pfam" id="PF13456"/>
    </source>
</evidence>
<dbReference type="InterPro" id="IPR044730">
    <property type="entry name" value="RNase_H-like_dom_plant"/>
</dbReference>
<dbReference type="InterPro" id="IPR002156">
    <property type="entry name" value="RNaseH_domain"/>
</dbReference>
<dbReference type="InterPro" id="IPR036397">
    <property type="entry name" value="RNaseH_sf"/>
</dbReference>
<dbReference type="Gene3D" id="3.30.420.10">
    <property type="entry name" value="Ribonuclease H-like superfamily/Ribonuclease H"/>
    <property type="match status" value="1"/>
</dbReference>
<dbReference type="GO" id="GO:0004523">
    <property type="term" value="F:RNA-DNA hybrid ribonuclease activity"/>
    <property type="evidence" value="ECO:0007669"/>
    <property type="project" value="InterPro"/>
</dbReference>
<organism evidence="2 3">
    <name type="scientific">Cannabis sativa</name>
    <name type="common">Hemp</name>
    <name type="synonym">Marijuana</name>
    <dbReference type="NCBI Taxonomy" id="3483"/>
    <lineage>
        <taxon>Eukaryota</taxon>
        <taxon>Viridiplantae</taxon>
        <taxon>Streptophyta</taxon>
        <taxon>Embryophyta</taxon>
        <taxon>Tracheophyta</taxon>
        <taxon>Spermatophyta</taxon>
        <taxon>Magnoliopsida</taxon>
        <taxon>eudicotyledons</taxon>
        <taxon>Gunneridae</taxon>
        <taxon>Pentapetalae</taxon>
        <taxon>rosids</taxon>
        <taxon>fabids</taxon>
        <taxon>Rosales</taxon>
        <taxon>Cannabaceae</taxon>
        <taxon>Cannabis</taxon>
    </lineage>
</organism>
<dbReference type="EMBL" id="UZAU01000280">
    <property type="status" value="NOT_ANNOTATED_CDS"/>
    <property type="molecule type" value="Genomic_DNA"/>
</dbReference>
<dbReference type="PANTHER" id="PTHR46890">
    <property type="entry name" value="NON-LTR RETROLELEMENT REVERSE TRANSCRIPTASE-LIKE PROTEIN-RELATED"/>
    <property type="match status" value="1"/>
</dbReference>
<dbReference type="GO" id="GO:0003676">
    <property type="term" value="F:nucleic acid binding"/>
    <property type="evidence" value="ECO:0007669"/>
    <property type="project" value="InterPro"/>
</dbReference>
<accession>A0A803P3N7</accession>
<dbReference type="PANTHER" id="PTHR46890:SF48">
    <property type="entry name" value="RNA-DIRECTED DNA POLYMERASE"/>
    <property type="match status" value="1"/>
</dbReference>
<protein>
    <recommendedName>
        <fullName evidence="1">RNase H type-1 domain-containing protein</fullName>
    </recommendedName>
</protein>
<evidence type="ECO:0000313" key="3">
    <source>
        <dbReference type="Proteomes" id="UP000596661"/>
    </source>
</evidence>
<dbReference type="SUPFAM" id="SSF53098">
    <property type="entry name" value="Ribonuclease H-like"/>
    <property type="match status" value="1"/>
</dbReference>
<reference evidence="2" key="1">
    <citation type="submission" date="2018-11" db="EMBL/GenBank/DDBJ databases">
        <authorList>
            <person name="Grassa J C."/>
        </authorList>
    </citation>
    <scope>NUCLEOTIDE SEQUENCE [LARGE SCALE GENOMIC DNA]</scope>
</reference>
<dbReference type="Proteomes" id="UP000596661">
    <property type="component" value="Chromosome 3"/>
</dbReference>
<evidence type="ECO:0000313" key="2">
    <source>
        <dbReference type="EnsemblPlants" id="cds.evm.model.03.1026"/>
    </source>
</evidence>